<dbReference type="EMBL" id="RCHS01004170">
    <property type="protein sequence ID" value="RMX37267.1"/>
    <property type="molecule type" value="Genomic_DNA"/>
</dbReference>
<comment type="caution">
    <text evidence="1">The sequence shown here is derived from an EMBL/GenBank/DDBJ whole genome shotgun (WGS) entry which is preliminary data.</text>
</comment>
<organism evidence="1 2">
    <name type="scientific">Pocillopora damicornis</name>
    <name type="common">Cauliflower coral</name>
    <name type="synonym">Millepora damicornis</name>
    <dbReference type="NCBI Taxonomy" id="46731"/>
    <lineage>
        <taxon>Eukaryota</taxon>
        <taxon>Metazoa</taxon>
        <taxon>Cnidaria</taxon>
        <taxon>Anthozoa</taxon>
        <taxon>Hexacorallia</taxon>
        <taxon>Scleractinia</taxon>
        <taxon>Astrocoeniina</taxon>
        <taxon>Pocilloporidae</taxon>
        <taxon>Pocillopora</taxon>
    </lineage>
</organism>
<sequence length="129" mass="14881">MKVNSDLPEIVGLQMINPKSKQMPFKQLVSFKKTSAYWELFVKTMEKFRLERDDMKKTGQGGGDAPMVVILILCEEFVTCFRQHQLSCITGRHVWRVGVAEESLNNINMDDMEDFLQQGQLALQIVKKK</sequence>
<proteinExistence type="predicted"/>
<dbReference type="AlphaFoldDB" id="A0A3M6T780"/>
<evidence type="ECO:0000313" key="2">
    <source>
        <dbReference type="Proteomes" id="UP000275408"/>
    </source>
</evidence>
<protein>
    <submittedName>
        <fullName evidence="1">Uncharacterized protein</fullName>
    </submittedName>
</protein>
<feature type="non-terminal residue" evidence="1">
    <location>
        <position position="129"/>
    </location>
</feature>
<dbReference type="Proteomes" id="UP000275408">
    <property type="component" value="Unassembled WGS sequence"/>
</dbReference>
<accession>A0A3M6T780</accession>
<reference evidence="1 2" key="1">
    <citation type="journal article" date="2018" name="Sci. Rep.">
        <title>Comparative analysis of the Pocillopora damicornis genome highlights role of immune system in coral evolution.</title>
        <authorList>
            <person name="Cunning R."/>
            <person name="Bay R.A."/>
            <person name="Gillette P."/>
            <person name="Baker A.C."/>
            <person name="Traylor-Knowles N."/>
        </authorList>
    </citation>
    <scope>NUCLEOTIDE SEQUENCE [LARGE SCALE GENOMIC DNA]</scope>
    <source>
        <strain evidence="1">RSMAS</strain>
        <tissue evidence="1">Whole animal</tissue>
    </source>
</reference>
<evidence type="ECO:0000313" key="1">
    <source>
        <dbReference type="EMBL" id="RMX37267.1"/>
    </source>
</evidence>
<keyword evidence="2" id="KW-1185">Reference proteome</keyword>
<name>A0A3M6T780_POCDA</name>
<gene>
    <name evidence="1" type="ORF">pdam_00024272</name>
</gene>